<evidence type="ECO:0000256" key="1">
    <source>
        <dbReference type="SAM" id="Coils"/>
    </source>
</evidence>
<evidence type="ECO:0000313" key="5">
    <source>
        <dbReference type="Proteomes" id="UP000472267"/>
    </source>
</evidence>
<dbReference type="GO" id="GO:0016020">
    <property type="term" value="C:membrane"/>
    <property type="evidence" value="ECO:0007669"/>
    <property type="project" value="InterPro"/>
</dbReference>
<dbReference type="InterPro" id="IPR006029">
    <property type="entry name" value="Neurotrans-gated_channel_TM"/>
</dbReference>
<proteinExistence type="predicted"/>
<dbReference type="Gene3D" id="1.20.58.390">
    <property type="entry name" value="Neurotransmitter-gated ion-channel transmembrane domain"/>
    <property type="match status" value="2"/>
</dbReference>
<dbReference type="Proteomes" id="UP000472267">
    <property type="component" value="Chromosome 20"/>
</dbReference>
<dbReference type="Pfam" id="PF02932">
    <property type="entry name" value="Neur_chan_memb"/>
    <property type="match status" value="1"/>
</dbReference>
<dbReference type="InterPro" id="IPR038050">
    <property type="entry name" value="Neuro_actylchol_rec"/>
</dbReference>
<dbReference type="SUPFAM" id="SSF90112">
    <property type="entry name" value="Neurotransmitter-gated ion-channel transmembrane pore"/>
    <property type="match status" value="1"/>
</dbReference>
<sequence length="204" mass="23304">MVLFILPPKSVDRSLFKMTLILGYTVFLLSMNNMLPVSGNTIPLINVFLTLCLSLMVASLLETIIITNLICGSARYPAVPRWIRVIFLHILGRLVCLPPKSKDQEDTKCDFMRPDLFVQLCPLRESSLSGDKAVQELRSVNMDLQAIRQQLEKELRGNQNAEDWIQVGFVIDRLMFILYILFISISFVTIIILWGKSYSTTHDH</sequence>
<keyword evidence="2" id="KW-1133">Transmembrane helix</keyword>
<protein>
    <recommendedName>
        <fullName evidence="3">Neurotransmitter-gated ion-channel transmembrane domain-containing protein</fullName>
    </recommendedName>
</protein>
<dbReference type="AlphaFoldDB" id="A0A672HYQ0"/>
<keyword evidence="5" id="KW-1185">Reference proteome</keyword>
<feature type="transmembrane region" description="Helical" evidence="2">
    <location>
        <begin position="15"/>
        <end position="35"/>
    </location>
</feature>
<organism evidence="4 5">
    <name type="scientific">Salarias fasciatus</name>
    <name type="common">Jewelled blenny</name>
    <name type="synonym">Blennius fasciatus</name>
    <dbReference type="NCBI Taxonomy" id="181472"/>
    <lineage>
        <taxon>Eukaryota</taxon>
        <taxon>Metazoa</taxon>
        <taxon>Chordata</taxon>
        <taxon>Craniata</taxon>
        <taxon>Vertebrata</taxon>
        <taxon>Euteleostomi</taxon>
        <taxon>Actinopterygii</taxon>
        <taxon>Neopterygii</taxon>
        <taxon>Teleostei</taxon>
        <taxon>Neoteleostei</taxon>
        <taxon>Acanthomorphata</taxon>
        <taxon>Ovalentaria</taxon>
        <taxon>Blenniimorphae</taxon>
        <taxon>Blenniiformes</taxon>
        <taxon>Blennioidei</taxon>
        <taxon>Blenniidae</taxon>
        <taxon>Salariinae</taxon>
        <taxon>Salarias</taxon>
    </lineage>
</organism>
<reference evidence="4" key="1">
    <citation type="submission" date="2019-06" db="EMBL/GenBank/DDBJ databases">
        <authorList>
            <consortium name="Wellcome Sanger Institute Data Sharing"/>
        </authorList>
    </citation>
    <scope>NUCLEOTIDE SEQUENCE [LARGE SCALE GENOMIC DNA]</scope>
</reference>
<feature type="coiled-coil region" evidence="1">
    <location>
        <begin position="134"/>
        <end position="161"/>
    </location>
</feature>
<feature type="domain" description="Neurotransmitter-gated ion-channel transmembrane" evidence="3">
    <location>
        <begin position="2"/>
        <end position="107"/>
    </location>
</feature>
<reference evidence="4" key="3">
    <citation type="submission" date="2025-09" db="UniProtKB">
        <authorList>
            <consortium name="Ensembl"/>
        </authorList>
    </citation>
    <scope>IDENTIFICATION</scope>
</reference>
<evidence type="ECO:0000259" key="3">
    <source>
        <dbReference type="Pfam" id="PF02932"/>
    </source>
</evidence>
<keyword evidence="1" id="KW-0175">Coiled coil</keyword>
<feature type="transmembrane region" description="Helical" evidence="2">
    <location>
        <begin position="47"/>
        <end position="71"/>
    </location>
</feature>
<accession>A0A672HYQ0</accession>
<keyword evidence="2" id="KW-0812">Transmembrane</keyword>
<keyword evidence="2" id="KW-0472">Membrane</keyword>
<evidence type="ECO:0000256" key="2">
    <source>
        <dbReference type="SAM" id="Phobius"/>
    </source>
</evidence>
<feature type="transmembrane region" description="Helical" evidence="2">
    <location>
        <begin position="176"/>
        <end position="195"/>
    </location>
</feature>
<evidence type="ECO:0000313" key="4">
    <source>
        <dbReference type="Ensembl" id="ENSSFAP00005034506.1"/>
    </source>
</evidence>
<name>A0A672HYQ0_SALFA</name>
<dbReference type="Ensembl" id="ENSSFAT00005035806.1">
    <property type="protein sequence ID" value="ENSSFAP00005034506.1"/>
    <property type="gene ID" value="ENSSFAG00005017516.1"/>
</dbReference>
<reference evidence="4" key="2">
    <citation type="submission" date="2025-08" db="UniProtKB">
        <authorList>
            <consortium name="Ensembl"/>
        </authorList>
    </citation>
    <scope>IDENTIFICATION</scope>
</reference>
<dbReference type="InterPro" id="IPR036719">
    <property type="entry name" value="Neuro-gated_channel_TM_sf"/>
</dbReference>
<dbReference type="GO" id="GO:0006811">
    <property type="term" value="P:monoatomic ion transport"/>
    <property type="evidence" value="ECO:0007669"/>
    <property type="project" value="InterPro"/>
</dbReference>